<evidence type="ECO:0000313" key="2">
    <source>
        <dbReference type="EMBL" id="MXR40503.1"/>
    </source>
</evidence>
<accession>A0A6B0SV65</accession>
<dbReference type="SUPFAM" id="SSF88723">
    <property type="entry name" value="PIN domain-like"/>
    <property type="match status" value="1"/>
</dbReference>
<dbReference type="Proteomes" id="UP000437065">
    <property type="component" value="Unassembled WGS sequence"/>
</dbReference>
<reference evidence="2 3" key="1">
    <citation type="submission" date="2019-12" db="EMBL/GenBank/DDBJ databases">
        <title>Isolation and characterization of three novel carbon monoxide-oxidizing members of Halobacteria from salione crusts and soils.</title>
        <authorList>
            <person name="Myers M.R."/>
            <person name="King G.M."/>
        </authorList>
    </citation>
    <scope>NUCLEOTIDE SEQUENCE [LARGE SCALE GENOMIC DNA]</scope>
    <source>
        <strain evidence="2 3">WSA2</strain>
    </source>
</reference>
<dbReference type="AlphaFoldDB" id="A0A6B0SV65"/>
<sequence>MYVESDFLFALAKPSDWLKADAEAALDEYDVHTSIATYVEFLVYFYDEKDAEYTLPVTQVIPNLLELIPVQPDEHEDALLAATAFIDEEELTPFDAVHAGIAHVEGESVLSTDRAYDSVGVERIPLDEVAEE</sequence>
<dbReference type="Pfam" id="PF01850">
    <property type="entry name" value="PIN"/>
    <property type="match status" value="1"/>
</dbReference>
<gene>
    <name evidence="2" type="ORF">GRX01_03955</name>
</gene>
<evidence type="ECO:0000259" key="1">
    <source>
        <dbReference type="Pfam" id="PF01850"/>
    </source>
</evidence>
<proteinExistence type="predicted"/>
<evidence type="ECO:0000313" key="3">
    <source>
        <dbReference type="Proteomes" id="UP000437065"/>
    </source>
</evidence>
<name>A0A6B0SV65_9EURY</name>
<organism evidence="2 3">
    <name type="scientific">Halobaculum saliterrae</name>
    <dbReference type="NCBI Taxonomy" id="2073113"/>
    <lineage>
        <taxon>Archaea</taxon>
        <taxon>Methanobacteriati</taxon>
        <taxon>Methanobacteriota</taxon>
        <taxon>Stenosarchaea group</taxon>
        <taxon>Halobacteria</taxon>
        <taxon>Halobacteriales</taxon>
        <taxon>Haloferacaceae</taxon>
        <taxon>Halobaculum</taxon>
    </lineage>
</organism>
<dbReference type="EMBL" id="WUUS01000002">
    <property type="protein sequence ID" value="MXR40503.1"/>
    <property type="molecule type" value="Genomic_DNA"/>
</dbReference>
<dbReference type="Gene3D" id="3.40.50.1010">
    <property type="entry name" value="5'-nuclease"/>
    <property type="match status" value="1"/>
</dbReference>
<keyword evidence="3" id="KW-1185">Reference proteome</keyword>
<feature type="domain" description="PIN" evidence="1">
    <location>
        <begin position="5"/>
        <end position="120"/>
    </location>
</feature>
<dbReference type="InterPro" id="IPR002716">
    <property type="entry name" value="PIN_dom"/>
</dbReference>
<protein>
    <submittedName>
        <fullName evidence="2">PIN domain-containing protein</fullName>
    </submittedName>
</protein>
<comment type="caution">
    <text evidence="2">The sequence shown here is derived from an EMBL/GenBank/DDBJ whole genome shotgun (WGS) entry which is preliminary data.</text>
</comment>
<dbReference type="RefSeq" id="WP_159663649.1">
    <property type="nucleotide sequence ID" value="NZ_WUUS01000002.1"/>
</dbReference>
<dbReference type="OrthoDB" id="194754at2157"/>
<dbReference type="InterPro" id="IPR029060">
    <property type="entry name" value="PIN-like_dom_sf"/>
</dbReference>